<proteinExistence type="predicted"/>
<name>A0A0F2TL15_STRR3</name>
<gene>
    <name evidence="1" type="ORF">VM95_05525</name>
</gene>
<dbReference type="InterPro" id="IPR054058">
    <property type="entry name" value="HTH_67"/>
</dbReference>
<dbReference type="NCBIfam" id="NF047719">
    <property type="entry name" value="SCO6745_fam_HTH"/>
    <property type="match status" value="1"/>
</dbReference>
<accession>A0A0F2TL15</accession>
<dbReference type="AlphaFoldDB" id="A0A0F2TL15"/>
<dbReference type="EMBL" id="JZKH01000007">
    <property type="protein sequence ID" value="KJS62950.1"/>
    <property type="molecule type" value="Genomic_DNA"/>
</dbReference>
<dbReference type="OrthoDB" id="157052at2"/>
<comment type="caution">
    <text evidence="1">The sequence shown here is derived from an EMBL/GenBank/DDBJ whole genome shotgun (WGS) entry which is preliminary data.</text>
</comment>
<organism evidence="1 2">
    <name type="scientific">Streptomyces rubellomurinus (strain ATCC 31215)</name>
    <dbReference type="NCBI Taxonomy" id="359131"/>
    <lineage>
        <taxon>Bacteria</taxon>
        <taxon>Bacillati</taxon>
        <taxon>Actinomycetota</taxon>
        <taxon>Actinomycetes</taxon>
        <taxon>Kitasatosporales</taxon>
        <taxon>Streptomycetaceae</taxon>
        <taxon>Streptomyces</taxon>
    </lineage>
</organism>
<reference evidence="1 2" key="1">
    <citation type="submission" date="2015-02" db="EMBL/GenBank/DDBJ databases">
        <authorList>
            <person name="Ju K.-S."/>
            <person name="Doroghazi J.R."/>
            <person name="Metcalf W."/>
        </authorList>
    </citation>
    <scope>NUCLEOTIDE SEQUENCE [LARGE SCALE GENOMIC DNA]</scope>
    <source>
        <strain evidence="1 2">ATCC 31215</strain>
    </source>
</reference>
<dbReference type="Proteomes" id="UP000033699">
    <property type="component" value="Unassembled WGS sequence"/>
</dbReference>
<dbReference type="PATRIC" id="fig|359131.3.peg.6187"/>
<evidence type="ECO:0000313" key="2">
    <source>
        <dbReference type="Proteomes" id="UP000033699"/>
    </source>
</evidence>
<protein>
    <recommendedName>
        <fullName evidence="3">SalK</fullName>
    </recommendedName>
</protein>
<dbReference type="RefSeq" id="WP_045692902.1">
    <property type="nucleotide sequence ID" value="NZ_JZKH01000007.1"/>
</dbReference>
<dbReference type="Pfam" id="PF21863">
    <property type="entry name" value="HTH_67"/>
    <property type="match status" value="1"/>
</dbReference>
<evidence type="ECO:0000313" key="1">
    <source>
        <dbReference type="EMBL" id="KJS62950.1"/>
    </source>
</evidence>
<sequence>MSAPVHPARALWRLFEPVHAVAFLQPESRAAFEAIGLDGGWLGYFAGRCAPLGPVDAPPAVAALFSFAPARVEQALPEVWTRASPEQALAARAEGAAAALARLLAPVDRERVERATEALEQAAARLDCGGRVLAAANAALPRPTGLFERLWQAATVLREHRGDGHVAALVAAGLDGCEAPVLHCALEASREVLQPLRGWTDEEWAAAAGRLVERGWLTAAGTVTELGRIRHQALEAATDLTAGRVWEDRPDGELDRLTDALTPIAALCREQMPINPLAMPPVTAPR</sequence>
<keyword evidence="2" id="KW-1185">Reference proteome</keyword>
<evidence type="ECO:0008006" key="3">
    <source>
        <dbReference type="Google" id="ProtNLM"/>
    </source>
</evidence>